<dbReference type="PANTHER" id="PTHR31793">
    <property type="entry name" value="4-HYDROXYBENZOYL-COA THIOESTERASE FAMILY MEMBER"/>
    <property type="match status" value="1"/>
</dbReference>
<protein>
    <submittedName>
        <fullName evidence="1">Acyl-CoA thioesterase</fullName>
    </submittedName>
</protein>
<reference evidence="1 2" key="1">
    <citation type="journal article" date="2016" name="Int. J. Syst. Evol. Microbiol.">
        <title>Oceanobacillus halophilus sp. nov., a novel moderately halophilic bacterium from a hypersaline lake.</title>
        <authorList>
            <person name="Amoozegar M.A."/>
            <person name="Bagheri M."/>
            <person name="Makhdoumi A."/>
            <person name="Nikou M.M."/>
            <person name="Fazeli S.A.S."/>
            <person name="Schumann P."/>
            <person name="Sproer C."/>
            <person name="Sanchez-Porro C."/>
            <person name="Ventosa A."/>
        </authorList>
    </citation>
    <scope>NUCLEOTIDE SEQUENCE [LARGE SCALE GENOMIC DNA]</scope>
    <source>
        <strain evidence="1 2">DSM 23996</strain>
    </source>
</reference>
<dbReference type="CDD" id="cd00586">
    <property type="entry name" value="4HBT"/>
    <property type="match status" value="1"/>
</dbReference>
<dbReference type="Proteomes" id="UP000269301">
    <property type="component" value="Unassembled WGS sequence"/>
</dbReference>
<organism evidence="1 2">
    <name type="scientific">Oceanobacillus halophilus</name>
    <dbReference type="NCBI Taxonomy" id="930130"/>
    <lineage>
        <taxon>Bacteria</taxon>
        <taxon>Bacillati</taxon>
        <taxon>Bacillota</taxon>
        <taxon>Bacilli</taxon>
        <taxon>Bacillales</taxon>
        <taxon>Bacillaceae</taxon>
        <taxon>Oceanobacillus</taxon>
    </lineage>
</organism>
<dbReference type="InterPro" id="IPR050563">
    <property type="entry name" value="4-hydroxybenzoyl-CoA_TE"/>
</dbReference>
<dbReference type="RefSeq" id="WP_121203010.1">
    <property type="nucleotide sequence ID" value="NZ_RBZP01000001.1"/>
</dbReference>
<evidence type="ECO:0000313" key="1">
    <source>
        <dbReference type="EMBL" id="RKQ37938.1"/>
    </source>
</evidence>
<dbReference type="Gene3D" id="3.10.129.10">
    <property type="entry name" value="Hotdog Thioesterase"/>
    <property type="match status" value="1"/>
</dbReference>
<keyword evidence="2" id="KW-1185">Reference proteome</keyword>
<accession>A0A495ADC7</accession>
<dbReference type="OrthoDB" id="9799036at2"/>
<dbReference type="PANTHER" id="PTHR31793:SF24">
    <property type="entry name" value="LONG-CHAIN ACYL-COA THIOESTERASE FADM"/>
    <property type="match status" value="1"/>
</dbReference>
<dbReference type="Pfam" id="PF13279">
    <property type="entry name" value="4HBT_2"/>
    <property type="match status" value="1"/>
</dbReference>
<dbReference type="InterPro" id="IPR029069">
    <property type="entry name" value="HotDog_dom_sf"/>
</dbReference>
<dbReference type="AlphaFoldDB" id="A0A495ADC7"/>
<dbReference type="GO" id="GO:0047617">
    <property type="term" value="F:fatty acyl-CoA hydrolase activity"/>
    <property type="evidence" value="ECO:0007669"/>
    <property type="project" value="TreeGrafter"/>
</dbReference>
<name>A0A495ADC7_9BACI</name>
<comment type="caution">
    <text evidence="1">The sequence shown here is derived from an EMBL/GenBank/DDBJ whole genome shotgun (WGS) entry which is preliminary data.</text>
</comment>
<gene>
    <name evidence="1" type="ORF">D8M06_03845</name>
</gene>
<evidence type="ECO:0000313" key="2">
    <source>
        <dbReference type="Proteomes" id="UP000269301"/>
    </source>
</evidence>
<sequence>MADYIENMEKWKSEFEFWIPIKIRFSETDMYGHVNNVSAFIYFEEARIDFLYAKGLHHLMEEDGGAVMVADQQCDYRRQIFFNETIRLYVKIAHVGRTSFDLHYMAVNAKGEVALTGRGRVVYIDLSSSKPKALNDKIREKLFNKKAKTDSLQ</sequence>
<proteinExistence type="predicted"/>
<dbReference type="EMBL" id="RBZP01000001">
    <property type="protein sequence ID" value="RKQ37938.1"/>
    <property type="molecule type" value="Genomic_DNA"/>
</dbReference>
<dbReference type="SUPFAM" id="SSF54637">
    <property type="entry name" value="Thioesterase/thiol ester dehydrase-isomerase"/>
    <property type="match status" value="1"/>
</dbReference>